<dbReference type="RefSeq" id="WP_123740483.1">
    <property type="nucleotide sequence ID" value="NZ_RKHQ01000002.1"/>
</dbReference>
<comment type="caution">
    <text evidence="1">The sequence shown here is derived from an EMBL/GenBank/DDBJ whole genome shotgun (WGS) entry which is preliminary data.</text>
</comment>
<dbReference type="GO" id="GO:0050308">
    <property type="term" value="F:sugar-phosphatase activity"/>
    <property type="evidence" value="ECO:0007669"/>
    <property type="project" value="TreeGrafter"/>
</dbReference>
<dbReference type="Proteomes" id="UP000275356">
    <property type="component" value="Unassembled WGS sequence"/>
</dbReference>
<dbReference type="SUPFAM" id="SSF56784">
    <property type="entry name" value="HAD-like"/>
    <property type="match status" value="1"/>
</dbReference>
<sequence length="226" mass="23330">MPLTIHAAGVLLDMDGTLVDSTAVVERLWVEWARAHALEPAAVLGVVHGRQSHASMALLLPERPHEANLADAARMLEQEVVQLDGVVEVPGAAAFVASLAGTPHVLVTSASRALAHARMRAAGVAVPEAAVTAEMVRASKPDPEGFRRGAEMLGVEPGECVAFEDSEAGIAAARAAGMRVVGVAVPVGSAAARAVDWIVPDLREVRVVMSGDGGGVTIELPDRAPD</sequence>
<evidence type="ECO:0000313" key="2">
    <source>
        <dbReference type="Proteomes" id="UP000275356"/>
    </source>
</evidence>
<dbReference type="SFLD" id="SFLDS00003">
    <property type="entry name" value="Haloacid_Dehalogenase"/>
    <property type="match status" value="1"/>
</dbReference>
<dbReference type="InterPro" id="IPR036412">
    <property type="entry name" value="HAD-like_sf"/>
</dbReference>
<dbReference type="Gene3D" id="1.10.150.240">
    <property type="entry name" value="Putative phosphatase, domain 2"/>
    <property type="match status" value="1"/>
</dbReference>
<dbReference type="PANTHER" id="PTHR43481:SF4">
    <property type="entry name" value="GLYCEROL-1-PHOSPHATE PHOSPHOHYDROLASE 1-RELATED"/>
    <property type="match status" value="1"/>
</dbReference>
<dbReference type="InterPro" id="IPR023198">
    <property type="entry name" value="PGP-like_dom2"/>
</dbReference>
<name>A0A3N2D1A1_9MICO</name>
<dbReference type="InterPro" id="IPR006439">
    <property type="entry name" value="HAD-SF_hydro_IA"/>
</dbReference>
<dbReference type="NCBIfam" id="TIGR01509">
    <property type="entry name" value="HAD-SF-IA-v3"/>
    <property type="match status" value="1"/>
</dbReference>
<gene>
    <name evidence="1" type="ORF">EDD28_2953</name>
</gene>
<dbReference type="PANTHER" id="PTHR43481">
    <property type="entry name" value="FRUCTOSE-1-PHOSPHATE PHOSPHATASE"/>
    <property type="match status" value="1"/>
</dbReference>
<reference evidence="1 2" key="1">
    <citation type="submission" date="2018-11" db="EMBL/GenBank/DDBJ databases">
        <title>Sequencing the genomes of 1000 actinobacteria strains.</title>
        <authorList>
            <person name="Klenk H.-P."/>
        </authorList>
    </citation>
    <scope>NUCLEOTIDE SEQUENCE [LARGE SCALE GENOMIC DNA]</scope>
    <source>
        <strain evidence="1 2">DSM 13521</strain>
    </source>
</reference>
<dbReference type="AlphaFoldDB" id="A0A3N2D1A1"/>
<keyword evidence="2" id="KW-1185">Reference proteome</keyword>
<dbReference type="InterPro" id="IPR023214">
    <property type="entry name" value="HAD_sf"/>
</dbReference>
<dbReference type="SFLD" id="SFLDG01129">
    <property type="entry name" value="C1.5:_HAD__Beta-PGM__Phosphata"/>
    <property type="match status" value="1"/>
</dbReference>
<dbReference type="InterPro" id="IPR051806">
    <property type="entry name" value="HAD-like_SPP"/>
</dbReference>
<dbReference type="Pfam" id="PF00702">
    <property type="entry name" value="Hydrolase"/>
    <property type="match status" value="1"/>
</dbReference>
<proteinExistence type="predicted"/>
<dbReference type="OrthoDB" id="9800058at2"/>
<dbReference type="EMBL" id="RKHQ01000002">
    <property type="protein sequence ID" value="ROR93537.1"/>
    <property type="molecule type" value="Genomic_DNA"/>
</dbReference>
<dbReference type="Gene3D" id="3.40.50.1000">
    <property type="entry name" value="HAD superfamily/HAD-like"/>
    <property type="match status" value="1"/>
</dbReference>
<accession>A0A3N2D1A1</accession>
<evidence type="ECO:0000313" key="1">
    <source>
        <dbReference type="EMBL" id="ROR93537.1"/>
    </source>
</evidence>
<organism evidence="1 2">
    <name type="scientific">Salana multivorans</name>
    <dbReference type="NCBI Taxonomy" id="120377"/>
    <lineage>
        <taxon>Bacteria</taxon>
        <taxon>Bacillati</taxon>
        <taxon>Actinomycetota</taxon>
        <taxon>Actinomycetes</taxon>
        <taxon>Micrococcales</taxon>
        <taxon>Beutenbergiaceae</taxon>
        <taxon>Salana</taxon>
    </lineage>
</organism>
<protein>
    <submittedName>
        <fullName evidence="1">Sugar-phosphatase</fullName>
    </submittedName>
</protein>